<proteinExistence type="predicted"/>
<reference evidence="1 2" key="1">
    <citation type="submission" date="2007-08" db="EMBL/GenBank/DDBJ databases">
        <authorList>
            <person name="Fulton L."/>
            <person name="Clifton S."/>
            <person name="Fulton B."/>
            <person name="Xu J."/>
            <person name="Minx P."/>
            <person name="Pepin K.H."/>
            <person name="Johnson M."/>
            <person name="Thiruvilangam P."/>
            <person name="Bhonagiri V."/>
            <person name="Nash W.E."/>
            <person name="Mardis E.R."/>
            <person name="Wilson R.K."/>
        </authorList>
    </citation>
    <scope>NUCLEOTIDE SEQUENCE [LARGE SCALE GENOMIC DNA]</scope>
    <source>
        <strain evidence="2">ATCC BAA-613 / DSM 15670 / CCUG 46953 / JCM 12243 / WAL 16351</strain>
    </source>
</reference>
<dbReference type="AlphaFoldDB" id="A8RLP3"/>
<organism evidence="1 2">
    <name type="scientific">Enterocloster bolteae (strain ATCC BAA-613 / DSM 15670 / CCUG 46953 / JCM 12243 / WAL 16351)</name>
    <name type="common">Clostridium bolteae</name>
    <dbReference type="NCBI Taxonomy" id="411902"/>
    <lineage>
        <taxon>Bacteria</taxon>
        <taxon>Bacillati</taxon>
        <taxon>Bacillota</taxon>
        <taxon>Clostridia</taxon>
        <taxon>Lachnospirales</taxon>
        <taxon>Lachnospiraceae</taxon>
        <taxon>Enterocloster</taxon>
    </lineage>
</organism>
<name>A8RLP3_ENTBW</name>
<gene>
    <name evidence="1" type="ORF">CLOBOL_01691</name>
</gene>
<accession>A8RLP3</accession>
<dbReference type="HOGENOM" id="CLU_3078351_0_0_9"/>
<protein>
    <submittedName>
        <fullName evidence="1">Uncharacterized protein</fullName>
    </submittedName>
</protein>
<dbReference type="Proteomes" id="UP000005396">
    <property type="component" value="Unassembled WGS sequence"/>
</dbReference>
<dbReference type="PaxDb" id="411902-CLOBOL_01691"/>
<evidence type="ECO:0000313" key="1">
    <source>
        <dbReference type="EMBL" id="EDP18039.1"/>
    </source>
</evidence>
<dbReference type="EMBL" id="ABCC02000018">
    <property type="protein sequence ID" value="EDP18039.1"/>
    <property type="molecule type" value="Genomic_DNA"/>
</dbReference>
<sequence>MLPETAYACASGSIFISVHAASGGYRGSRRTLAQAHKNHEFGKRGETDGRLV</sequence>
<evidence type="ECO:0000313" key="2">
    <source>
        <dbReference type="Proteomes" id="UP000005396"/>
    </source>
</evidence>
<comment type="caution">
    <text evidence="1">The sequence shown here is derived from an EMBL/GenBank/DDBJ whole genome shotgun (WGS) entry which is preliminary data.</text>
</comment>
<reference evidence="1 2" key="2">
    <citation type="submission" date="2007-09" db="EMBL/GenBank/DDBJ databases">
        <title>Draft genome sequence of Clostridium bolteae (ATCC BAA-613).</title>
        <authorList>
            <person name="Sudarsanam P."/>
            <person name="Ley R."/>
            <person name="Guruge J."/>
            <person name="Turnbaugh P.J."/>
            <person name="Mahowald M."/>
            <person name="Liep D."/>
            <person name="Gordon J."/>
        </authorList>
    </citation>
    <scope>NUCLEOTIDE SEQUENCE [LARGE SCALE GENOMIC DNA]</scope>
    <source>
        <strain evidence="2">ATCC BAA-613 / DSM 15670 / CCUG 46953 / JCM 12243 / WAL 16351</strain>
    </source>
</reference>